<dbReference type="GO" id="GO:0008757">
    <property type="term" value="F:S-adenosylmethionine-dependent methyltransferase activity"/>
    <property type="evidence" value="ECO:0007669"/>
    <property type="project" value="InterPro"/>
</dbReference>
<name>A0A7H8RAL8_TALRU</name>
<dbReference type="InterPro" id="IPR029063">
    <property type="entry name" value="SAM-dependent_MTases_sf"/>
</dbReference>
<dbReference type="PANTHER" id="PTHR44942:SF10">
    <property type="entry name" value="METHYLTRANSFERASE TYPE 11 DOMAIN-CONTAINING PROTEIN"/>
    <property type="match status" value="1"/>
</dbReference>
<dbReference type="AlphaFoldDB" id="A0A7H8RAL8"/>
<evidence type="ECO:0000313" key="2">
    <source>
        <dbReference type="EMBL" id="QKX63336.1"/>
    </source>
</evidence>
<evidence type="ECO:0000313" key="3">
    <source>
        <dbReference type="Proteomes" id="UP000509510"/>
    </source>
</evidence>
<organism evidence="2 3">
    <name type="scientific">Talaromyces rugulosus</name>
    <name type="common">Penicillium rugulosum</name>
    <dbReference type="NCBI Taxonomy" id="121627"/>
    <lineage>
        <taxon>Eukaryota</taxon>
        <taxon>Fungi</taxon>
        <taxon>Dikarya</taxon>
        <taxon>Ascomycota</taxon>
        <taxon>Pezizomycotina</taxon>
        <taxon>Eurotiomycetes</taxon>
        <taxon>Eurotiomycetidae</taxon>
        <taxon>Eurotiales</taxon>
        <taxon>Trichocomaceae</taxon>
        <taxon>Talaromyces</taxon>
        <taxon>Talaromyces sect. Islandici</taxon>
    </lineage>
</organism>
<dbReference type="Proteomes" id="UP000509510">
    <property type="component" value="Chromosome VI"/>
</dbReference>
<dbReference type="RefSeq" id="XP_035349510.1">
    <property type="nucleotide sequence ID" value="XM_035493617.1"/>
</dbReference>
<dbReference type="GeneID" id="55997985"/>
<dbReference type="PANTHER" id="PTHR44942">
    <property type="entry name" value="METHYLTRANSF_11 DOMAIN-CONTAINING PROTEIN"/>
    <property type="match status" value="1"/>
</dbReference>
<dbReference type="EMBL" id="CP055903">
    <property type="protein sequence ID" value="QKX63336.1"/>
    <property type="molecule type" value="Genomic_DNA"/>
</dbReference>
<dbReference type="SUPFAM" id="SSF53335">
    <property type="entry name" value="S-adenosyl-L-methionine-dependent methyltransferases"/>
    <property type="match status" value="1"/>
</dbReference>
<proteinExistence type="predicted"/>
<reference evidence="3" key="1">
    <citation type="submission" date="2020-06" db="EMBL/GenBank/DDBJ databases">
        <title>A chromosome-scale genome assembly of Talaromyces rugulosus W13939.</title>
        <authorList>
            <person name="Wang B."/>
            <person name="Guo L."/>
            <person name="Ye K."/>
            <person name="Wang L."/>
        </authorList>
    </citation>
    <scope>NUCLEOTIDE SEQUENCE [LARGE SCALE GENOMIC DNA]</scope>
    <source>
        <strain evidence="3">W13939</strain>
    </source>
</reference>
<keyword evidence="3" id="KW-1185">Reference proteome</keyword>
<protein>
    <recommendedName>
        <fullName evidence="1">Methyltransferase type 11 domain-containing protein</fullName>
    </recommendedName>
</protein>
<accession>A0A7H8RAL8</accession>
<dbReference type="OrthoDB" id="10027013at2759"/>
<dbReference type="Pfam" id="PF08241">
    <property type="entry name" value="Methyltransf_11"/>
    <property type="match status" value="1"/>
</dbReference>
<evidence type="ECO:0000259" key="1">
    <source>
        <dbReference type="Pfam" id="PF08241"/>
    </source>
</evidence>
<dbReference type="CDD" id="cd02440">
    <property type="entry name" value="AdoMet_MTases"/>
    <property type="match status" value="1"/>
</dbReference>
<gene>
    <name evidence="2" type="ORF">TRUGW13939_10506</name>
</gene>
<sequence length="321" mass="35172">MSSLDPTFSSYTKPQAQKYAQARLSYPSQLYETIITHHTQTGGRLDTLVDVGCGPGNATRDLALSFEYAFGLDPGTEMIISARQRGGRTRSGNEARFAVAPAEECVGVVAEMTRAGGVEGGDGKVDLLTAAMAAHWFDMPKFWTNAAEMVKPGGTVALWTCASLYCHPSTPNAAAVQAALFRLEREILAPYELPSNRLSRDLYDKLVLPWDVPRNNEAVFPASEFVRMEWDRDGVLSDGKEFFGGESKRITLADLAKSLDTASMVTRWREAHPELVGTDKDCVRETIDEVRRSLGESGEIGNEDVSIKVGSGTVLLLFKRR</sequence>
<dbReference type="Gene3D" id="3.40.50.150">
    <property type="entry name" value="Vaccinia Virus protein VP39"/>
    <property type="match status" value="1"/>
</dbReference>
<dbReference type="KEGG" id="trg:TRUGW13939_10506"/>
<dbReference type="InterPro" id="IPR051052">
    <property type="entry name" value="Diverse_substrate_MTase"/>
</dbReference>
<feature type="domain" description="Methyltransferase type 11" evidence="1">
    <location>
        <begin position="49"/>
        <end position="157"/>
    </location>
</feature>
<dbReference type="InterPro" id="IPR013216">
    <property type="entry name" value="Methyltransf_11"/>
</dbReference>